<reference evidence="19" key="1">
    <citation type="journal article" date="2017" name="Plant J.">
        <title>The pomegranate (Punica granatum L.) genome and the genomics of punicalagin biosynthesis.</title>
        <authorList>
            <person name="Qin G."/>
            <person name="Xu C."/>
            <person name="Ming R."/>
            <person name="Tang H."/>
            <person name="Guyot R."/>
            <person name="Kramer E.M."/>
            <person name="Hu Y."/>
            <person name="Yi X."/>
            <person name="Qi Y."/>
            <person name="Xu X."/>
            <person name="Gao Z."/>
            <person name="Pan H."/>
            <person name="Jian J."/>
            <person name="Tian Y."/>
            <person name="Yue Z."/>
            <person name="Xu Y."/>
        </authorList>
    </citation>
    <scope>NUCLEOTIDE SEQUENCE [LARGE SCALE GENOMIC DNA]</scope>
    <source>
        <strain evidence="19">cv. Dabenzi</strain>
    </source>
</reference>
<dbReference type="Pfam" id="PF04857">
    <property type="entry name" value="CAF1"/>
    <property type="match status" value="1"/>
</dbReference>
<comment type="subunit">
    <text evidence="6">Component of the CCR4-NOT complex, at least composed of CRR4 and CAF1 proteins.</text>
</comment>
<evidence type="ECO:0000256" key="16">
    <source>
        <dbReference type="ARBA" id="ARBA00023242"/>
    </source>
</evidence>
<dbReference type="GO" id="GO:0046872">
    <property type="term" value="F:metal ion binding"/>
    <property type="evidence" value="ECO:0007669"/>
    <property type="project" value="UniProtKB-KW"/>
</dbReference>
<dbReference type="PANTHER" id="PTHR10797">
    <property type="entry name" value="CCR4-NOT TRANSCRIPTION COMPLEX SUBUNIT"/>
    <property type="match status" value="1"/>
</dbReference>
<dbReference type="Gene3D" id="3.30.420.10">
    <property type="entry name" value="Ribonuclease H-like superfamily/Ribonuclease H"/>
    <property type="match status" value="1"/>
</dbReference>
<dbReference type="SUPFAM" id="SSF53098">
    <property type="entry name" value="Ribonuclease H-like"/>
    <property type="match status" value="1"/>
</dbReference>
<evidence type="ECO:0000256" key="1">
    <source>
        <dbReference type="ARBA" id="ARBA00001663"/>
    </source>
</evidence>
<dbReference type="EC" id="3.1.13.4" evidence="7"/>
<evidence type="ECO:0000256" key="4">
    <source>
        <dbReference type="ARBA" id="ARBA00004496"/>
    </source>
</evidence>
<keyword evidence="13" id="KW-0694">RNA-binding</keyword>
<dbReference type="EMBL" id="MTKT01000535">
    <property type="protein sequence ID" value="OWM90798.1"/>
    <property type="molecule type" value="Genomic_DNA"/>
</dbReference>
<evidence type="ECO:0000256" key="12">
    <source>
        <dbReference type="ARBA" id="ARBA00022839"/>
    </source>
</evidence>
<accession>A0A218Y144</accession>
<name>A0A218Y144_PUNGR</name>
<evidence type="ECO:0000256" key="2">
    <source>
        <dbReference type="ARBA" id="ARBA00001968"/>
    </source>
</evidence>
<keyword evidence="10" id="KW-0479">Metal-binding</keyword>
<dbReference type="InterPro" id="IPR039637">
    <property type="entry name" value="CNOT7/CNOT8/Pop2"/>
</dbReference>
<organism evidence="18 19">
    <name type="scientific">Punica granatum</name>
    <name type="common">Pomegranate</name>
    <dbReference type="NCBI Taxonomy" id="22663"/>
    <lineage>
        <taxon>Eukaryota</taxon>
        <taxon>Viridiplantae</taxon>
        <taxon>Streptophyta</taxon>
        <taxon>Embryophyta</taxon>
        <taxon>Tracheophyta</taxon>
        <taxon>Spermatophyta</taxon>
        <taxon>Magnoliopsida</taxon>
        <taxon>eudicotyledons</taxon>
        <taxon>Gunneridae</taxon>
        <taxon>Pentapetalae</taxon>
        <taxon>rosids</taxon>
        <taxon>malvids</taxon>
        <taxon>Myrtales</taxon>
        <taxon>Lythraceae</taxon>
        <taxon>Punica</taxon>
    </lineage>
</organism>
<proteinExistence type="inferred from homology"/>
<evidence type="ECO:0000256" key="5">
    <source>
        <dbReference type="ARBA" id="ARBA00008372"/>
    </source>
</evidence>
<dbReference type="InterPro" id="IPR012337">
    <property type="entry name" value="RNaseH-like_sf"/>
</dbReference>
<comment type="function">
    <text evidence="17">Ubiquitous transcription factor required for a diverse set of processes. It is a component of the CCR4 complex involved in the control of gene expression.</text>
</comment>
<keyword evidence="8" id="KW-0963">Cytoplasm</keyword>
<evidence type="ECO:0000256" key="7">
    <source>
        <dbReference type="ARBA" id="ARBA00012161"/>
    </source>
</evidence>
<keyword evidence="12" id="KW-0269">Exonuclease</keyword>
<dbReference type="InterPro" id="IPR006941">
    <property type="entry name" value="RNase_CAF1"/>
</dbReference>
<keyword evidence="11" id="KW-0378">Hydrolase</keyword>
<comment type="cofactor">
    <cofactor evidence="2">
        <name>a divalent metal cation</name>
        <dbReference type="ChEBI" id="CHEBI:60240"/>
    </cofactor>
</comment>
<keyword evidence="14" id="KW-0805">Transcription regulation</keyword>
<evidence type="ECO:0000256" key="3">
    <source>
        <dbReference type="ARBA" id="ARBA00004123"/>
    </source>
</evidence>
<evidence type="ECO:0000256" key="14">
    <source>
        <dbReference type="ARBA" id="ARBA00023015"/>
    </source>
</evidence>
<evidence type="ECO:0000256" key="13">
    <source>
        <dbReference type="ARBA" id="ARBA00022884"/>
    </source>
</evidence>
<evidence type="ECO:0000256" key="10">
    <source>
        <dbReference type="ARBA" id="ARBA00022723"/>
    </source>
</evidence>
<keyword evidence="16" id="KW-0539">Nucleus</keyword>
<comment type="similarity">
    <text evidence="5">Belongs to the CAF1 family.</text>
</comment>
<dbReference type="GO" id="GO:0005737">
    <property type="term" value="C:cytoplasm"/>
    <property type="evidence" value="ECO:0007669"/>
    <property type="project" value="UniProtKB-SubCell"/>
</dbReference>
<evidence type="ECO:0000256" key="11">
    <source>
        <dbReference type="ARBA" id="ARBA00022801"/>
    </source>
</evidence>
<dbReference type="GO" id="GO:0005634">
    <property type="term" value="C:nucleus"/>
    <property type="evidence" value="ECO:0007669"/>
    <property type="project" value="UniProtKB-SubCell"/>
</dbReference>
<evidence type="ECO:0000313" key="18">
    <source>
        <dbReference type="EMBL" id="OWM90798.1"/>
    </source>
</evidence>
<dbReference type="GO" id="GO:0003723">
    <property type="term" value="F:RNA binding"/>
    <property type="evidence" value="ECO:0007669"/>
    <property type="project" value="UniProtKB-KW"/>
</dbReference>
<comment type="caution">
    <text evidence="18">The sequence shown here is derived from an EMBL/GenBank/DDBJ whole genome shotgun (WGS) entry which is preliminary data.</text>
</comment>
<dbReference type="Proteomes" id="UP000197138">
    <property type="component" value="Unassembled WGS sequence"/>
</dbReference>
<comment type="catalytic activity">
    <reaction evidence="1">
        <text>Exonucleolytic cleavage of poly(A) to 5'-AMP.</text>
        <dbReference type="EC" id="3.1.13.4"/>
    </reaction>
</comment>
<dbReference type="GO" id="GO:0030014">
    <property type="term" value="C:CCR4-NOT complex"/>
    <property type="evidence" value="ECO:0007669"/>
    <property type="project" value="InterPro"/>
</dbReference>
<keyword evidence="15" id="KW-0804">Transcription</keyword>
<evidence type="ECO:0000313" key="19">
    <source>
        <dbReference type="Proteomes" id="UP000197138"/>
    </source>
</evidence>
<evidence type="ECO:0000256" key="6">
    <source>
        <dbReference type="ARBA" id="ARBA00011757"/>
    </source>
</evidence>
<dbReference type="GO" id="GO:0004535">
    <property type="term" value="F:poly(A)-specific ribonuclease activity"/>
    <property type="evidence" value="ECO:0007669"/>
    <property type="project" value="UniProtKB-EC"/>
</dbReference>
<protein>
    <recommendedName>
        <fullName evidence="7">poly(A)-specific ribonuclease</fullName>
        <ecNumber evidence="7">3.1.13.4</ecNumber>
    </recommendedName>
</protein>
<comment type="subcellular location">
    <subcellularLocation>
        <location evidence="4">Cytoplasm</location>
    </subcellularLocation>
    <subcellularLocation>
        <location evidence="3">Nucleus</location>
    </subcellularLocation>
</comment>
<evidence type="ECO:0000256" key="17">
    <source>
        <dbReference type="ARBA" id="ARBA00025148"/>
    </source>
</evidence>
<evidence type="ECO:0000256" key="9">
    <source>
        <dbReference type="ARBA" id="ARBA00022722"/>
    </source>
</evidence>
<evidence type="ECO:0000256" key="8">
    <source>
        <dbReference type="ARBA" id="ARBA00022490"/>
    </source>
</evidence>
<dbReference type="InterPro" id="IPR036397">
    <property type="entry name" value="RNaseH_sf"/>
</dbReference>
<gene>
    <name evidence="18" type="ORF">CDL15_Pgr011558</name>
</gene>
<sequence>MEIARPVIVREVWAHNLEKEFALIRVALPGCRIAAIDTEFPGHIFKSQVDGHLIAHLPPAETYELMKSNIDALEIIQVGLALSDSCGRLPPHFGTPFSYVWQFNFQDFDIETNAYNEESINLLKSQGIDFSKNREMGISSRDFVRQLFLSGLIGGGRPISWVTFHGSYDFGFMIKMLTRQPLPTHMLDFLRLLKRFFGFCIYDVKHMIKSCDGLYGGLERVAKSLNVDRIAGKSHQAGSDSLLTLQTFFKLIGSRKPFTDNTEGMALFRFCSVLFGLEAPMQWRCSGLLFGSHLHWDNFHARHLC</sequence>
<dbReference type="AlphaFoldDB" id="A0A218Y144"/>
<evidence type="ECO:0000256" key="15">
    <source>
        <dbReference type="ARBA" id="ARBA00023163"/>
    </source>
</evidence>
<keyword evidence="9" id="KW-0540">Nuclease</keyword>